<dbReference type="PANTHER" id="PTHR31272:SF4">
    <property type="entry name" value="CYTOCHROME C-TYPE BIOGENESIS PROTEIN HI_1454-RELATED"/>
    <property type="match status" value="1"/>
</dbReference>
<evidence type="ECO:0000256" key="1">
    <source>
        <dbReference type="SAM" id="Phobius"/>
    </source>
</evidence>
<comment type="caution">
    <text evidence="2">The sequence shown here is derived from an EMBL/GenBank/DDBJ whole genome shotgun (WGS) entry which is preliminary data.</text>
</comment>
<evidence type="ECO:0000313" key="2">
    <source>
        <dbReference type="EMBL" id="OBK86321.1"/>
    </source>
</evidence>
<dbReference type="RefSeq" id="WP_065025141.1">
    <property type="nucleotide sequence ID" value="NZ_LZMF01000093.1"/>
</dbReference>
<proteinExistence type="predicted"/>
<dbReference type="PANTHER" id="PTHR31272">
    <property type="entry name" value="CYTOCHROME C-TYPE BIOGENESIS PROTEIN HI_1454-RELATED"/>
    <property type="match status" value="1"/>
</dbReference>
<organism evidence="2 3">
    <name type="scientific">Mycolicibacter sinensis (strain JDM601)</name>
    <name type="common">Mycobacterium sinense</name>
    <dbReference type="NCBI Taxonomy" id="875328"/>
    <lineage>
        <taxon>Bacteria</taxon>
        <taxon>Bacillati</taxon>
        <taxon>Actinomycetota</taxon>
        <taxon>Actinomycetes</taxon>
        <taxon>Mycobacteriales</taxon>
        <taxon>Mycobacteriaceae</taxon>
        <taxon>Mycolicibacter</taxon>
    </lineage>
</organism>
<feature type="transmembrane region" description="Helical" evidence="1">
    <location>
        <begin position="44"/>
        <end position="68"/>
    </location>
</feature>
<keyword evidence="1" id="KW-0812">Transmembrane</keyword>
<dbReference type="AlphaFoldDB" id="A0A1A3TUK6"/>
<keyword evidence="1" id="KW-0472">Membrane</keyword>
<feature type="transmembrane region" description="Helical" evidence="1">
    <location>
        <begin position="195"/>
        <end position="216"/>
    </location>
</feature>
<keyword evidence="1" id="KW-1133">Transmembrane helix</keyword>
<feature type="transmembrane region" description="Helical" evidence="1">
    <location>
        <begin position="123"/>
        <end position="148"/>
    </location>
</feature>
<feature type="transmembrane region" description="Helical" evidence="1">
    <location>
        <begin position="252"/>
        <end position="270"/>
    </location>
</feature>
<feature type="transmembrane region" description="Helical" evidence="1">
    <location>
        <begin position="80"/>
        <end position="102"/>
    </location>
</feature>
<evidence type="ECO:0000313" key="3">
    <source>
        <dbReference type="Proteomes" id="UP000093759"/>
    </source>
</evidence>
<feature type="transmembrane region" description="Helical" evidence="1">
    <location>
        <begin position="160"/>
        <end position="183"/>
    </location>
</feature>
<feature type="transmembrane region" description="Helical" evidence="1">
    <location>
        <begin position="6"/>
        <end position="32"/>
    </location>
</feature>
<reference evidence="3" key="1">
    <citation type="submission" date="2016-06" db="EMBL/GenBank/DDBJ databases">
        <authorList>
            <person name="Sutton G."/>
            <person name="Brinkac L."/>
            <person name="Sanka R."/>
            <person name="Adams M."/>
            <person name="Lau E."/>
            <person name="Garcia-Basteiro A."/>
            <person name="Lopez-Varela E."/>
            <person name="Palencia S."/>
        </authorList>
    </citation>
    <scope>NUCLEOTIDE SEQUENCE [LARGE SCALE GENOMIC DNA]</scope>
    <source>
        <strain evidence="3">1274684.2</strain>
    </source>
</reference>
<protein>
    <submittedName>
        <fullName evidence="2">Uncharacterized protein</fullName>
    </submittedName>
</protein>
<sequence>MNHNLPGLAFAAGLVAALNPCGFALLPAYLALVVRGERGGGLSAVGRALGATAAMTLGFLAVFGAFGLLTVTVAARVQRFLPYATVVIGIVLVALGVWLLAGRRLAVAAFGGRWGPTARIGSMLGYGVGYACASLGCTIGPFLAVTGAALRGGLGGVTAFLAYAAGFGLLVGVLAMSVALARSALIDRLRRITRYASRISGALLVAVGLYVGYYGFYEVRLFELGAGGGDRVLAAAGRVQGTLVGWVHQQGAWPWLAVSAVVALGALLRARPMTARSPQTPDVDGTAS</sequence>
<gene>
    <name evidence="2" type="ORF">A5648_05715</name>
</gene>
<dbReference type="InterPro" id="IPR051790">
    <property type="entry name" value="Cytochrome_c-biogenesis_DsbD"/>
</dbReference>
<accession>A0A1A3TUK6</accession>
<dbReference type="Proteomes" id="UP000093759">
    <property type="component" value="Unassembled WGS sequence"/>
</dbReference>
<dbReference type="EMBL" id="LZMF01000093">
    <property type="protein sequence ID" value="OBK86321.1"/>
    <property type="molecule type" value="Genomic_DNA"/>
</dbReference>
<name>A0A1A3TUK6_MYCSD</name>